<evidence type="ECO:0000259" key="4">
    <source>
        <dbReference type="Pfam" id="PF01593"/>
    </source>
</evidence>
<evidence type="ECO:0000256" key="3">
    <source>
        <dbReference type="PIRSR" id="PIRSR601613-1"/>
    </source>
</evidence>
<dbReference type="Proteomes" id="UP000199251">
    <property type="component" value="Unassembled WGS sequence"/>
</dbReference>
<dbReference type="Pfam" id="PF01593">
    <property type="entry name" value="Amino_oxidase"/>
    <property type="match status" value="1"/>
</dbReference>
<evidence type="ECO:0000313" key="5">
    <source>
        <dbReference type="EMBL" id="CQD17810.1"/>
    </source>
</evidence>
<evidence type="ECO:0000256" key="1">
    <source>
        <dbReference type="ARBA" id="ARBA00001974"/>
    </source>
</evidence>
<dbReference type="AlphaFoldDB" id="A0A0E3WD38"/>
<protein>
    <submittedName>
        <fullName evidence="5">Protoporphyrinogen oxidase</fullName>
    </submittedName>
</protein>
<feature type="domain" description="Amine oxidase" evidence="4">
    <location>
        <begin position="11"/>
        <end position="434"/>
    </location>
</feature>
<feature type="binding site" evidence="3">
    <location>
        <position position="223"/>
    </location>
    <ligand>
        <name>FAD</name>
        <dbReference type="ChEBI" id="CHEBI:57692"/>
    </ligand>
</feature>
<dbReference type="Gene3D" id="3.90.660.20">
    <property type="entry name" value="Protoporphyrinogen oxidase, mitochondrial, domain 2"/>
    <property type="match status" value="1"/>
</dbReference>
<dbReference type="SUPFAM" id="SSF51905">
    <property type="entry name" value="FAD/NAD(P)-binding domain"/>
    <property type="match status" value="1"/>
</dbReference>
<comment type="cofactor">
    <cofactor evidence="1">
        <name>FAD</name>
        <dbReference type="ChEBI" id="CHEBI:57692"/>
    </cofactor>
</comment>
<dbReference type="InterPro" id="IPR036188">
    <property type="entry name" value="FAD/NAD-bd_sf"/>
</dbReference>
<dbReference type="STRING" id="141349.BN1232_04019"/>
<evidence type="ECO:0000256" key="2">
    <source>
        <dbReference type="ARBA" id="ARBA00023002"/>
    </source>
</evidence>
<dbReference type="Gene3D" id="3.50.50.60">
    <property type="entry name" value="FAD/NAD(P)-binding domain"/>
    <property type="match status" value="1"/>
</dbReference>
<dbReference type="GO" id="GO:0016491">
    <property type="term" value="F:oxidoreductase activity"/>
    <property type="evidence" value="ECO:0007669"/>
    <property type="project" value="UniProtKB-KW"/>
</dbReference>
<dbReference type="PANTHER" id="PTHR42923:SF3">
    <property type="entry name" value="PROTOPORPHYRINOGEN OXIDASE"/>
    <property type="match status" value="1"/>
</dbReference>
<name>A0A0E3WD38_MYCLN</name>
<organism evidence="5 6">
    <name type="scientific">Mycobacterium lentiflavum</name>
    <dbReference type="NCBI Taxonomy" id="141349"/>
    <lineage>
        <taxon>Bacteria</taxon>
        <taxon>Bacillati</taxon>
        <taxon>Actinomycetota</taxon>
        <taxon>Actinomycetes</taxon>
        <taxon>Mycobacteriales</taxon>
        <taxon>Mycobacteriaceae</taxon>
        <taxon>Mycobacterium</taxon>
        <taxon>Mycobacterium simiae complex</taxon>
    </lineage>
</organism>
<dbReference type="InterPro" id="IPR002937">
    <property type="entry name" value="Amino_oxidase"/>
</dbReference>
<proteinExistence type="predicted"/>
<dbReference type="RefSeq" id="WP_175364479.1">
    <property type="nucleotide sequence ID" value="NZ_CTEE01000001.1"/>
</dbReference>
<dbReference type="PRINTS" id="PR00757">
    <property type="entry name" value="AMINEOXDASEF"/>
</dbReference>
<dbReference type="InterPro" id="IPR050464">
    <property type="entry name" value="Zeta_carotene_desat/Oxidored"/>
</dbReference>
<reference evidence="5 6" key="1">
    <citation type="submission" date="2015-03" db="EMBL/GenBank/DDBJ databases">
        <authorList>
            <person name="Urmite Genomes"/>
        </authorList>
    </citation>
    <scope>NUCLEOTIDE SEQUENCE [LARGE SCALE GENOMIC DNA]</scope>
    <source>
        <strain evidence="5 6">CSUR P1491</strain>
    </source>
</reference>
<feature type="binding site" evidence="3">
    <location>
        <position position="12"/>
    </location>
    <ligand>
        <name>FAD</name>
        <dbReference type="ChEBI" id="CHEBI:57692"/>
    </ligand>
</feature>
<evidence type="ECO:0000313" key="6">
    <source>
        <dbReference type="Proteomes" id="UP000199251"/>
    </source>
</evidence>
<keyword evidence="2" id="KW-0560">Oxidoreductase</keyword>
<dbReference type="Gene3D" id="1.10.3110.10">
    <property type="entry name" value="protoporphyrinogen ix oxidase, domain 3"/>
    <property type="match status" value="1"/>
</dbReference>
<dbReference type="PANTHER" id="PTHR42923">
    <property type="entry name" value="PROTOPORPHYRINOGEN OXIDASE"/>
    <property type="match status" value="1"/>
</dbReference>
<dbReference type="SUPFAM" id="SSF54373">
    <property type="entry name" value="FAD-linked reductases, C-terminal domain"/>
    <property type="match status" value="1"/>
</dbReference>
<dbReference type="InterPro" id="IPR001613">
    <property type="entry name" value="Flavin_amine_oxidase"/>
</dbReference>
<sequence length="437" mass="46638">MRRVVVVGAGLSGLTAAYRLQQGGTKVTVLESASRPGGRVQTESHGDYIIDTGPDALTAGYASYLKLVEDLGLADRLVDASPVIGLVRRGRVIDIDPGTPLRLPFTPALSLPGKLRLVAGFIRLRKAISDVDSYDMGRSAALDDPGVSAHDFALRHFGREVAEYLIDPMMRLTTGSGAHEASSVNVLGALGAWSGGLHSLRGGLAAVTNELASRLDVRYGATVNRIDETESGVAVSYTDSSGTHDVSAGSCVIGAMYHRAVDMWPTLSTASPAFGDKLRNVKLISVSLGYRVPTKSGAYTILVPTVENREALLIFLQHNKSPDRAPRGHSLVTIYTDTTVTDRFLDYTDGQLETWAAGVVEGLCPELAGNRDLSVVTRWPYAGYLADPGFWRRNSALRDSLPTDGPVQVAGDLFGAGSMESAARWGENAARRILDGR</sequence>
<accession>A0A0E3WD38</accession>
<gene>
    <name evidence="5" type="ORF">BN1232_04019</name>
</gene>
<dbReference type="EMBL" id="CTEE01000001">
    <property type="protein sequence ID" value="CQD17810.1"/>
    <property type="molecule type" value="Genomic_DNA"/>
</dbReference>